<evidence type="ECO:0000313" key="1">
    <source>
        <dbReference type="EMBL" id="ANP45549.1"/>
    </source>
</evidence>
<dbReference type="OrthoDB" id="9810084at2"/>
<dbReference type="InterPro" id="IPR007438">
    <property type="entry name" value="DUF488"/>
</dbReference>
<dbReference type="Proteomes" id="UP000092498">
    <property type="component" value="Chromosome"/>
</dbReference>
<dbReference type="STRING" id="1759059.ATE48_06265"/>
<gene>
    <name evidence="1" type="ORF">ATE48_06265</name>
</gene>
<dbReference type="AlphaFoldDB" id="A0A1B1AG58"/>
<organism evidence="1 2">
    <name type="scientific">Candidatus Viadribacter manganicus</name>
    <dbReference type="NCBI Taxonomy" id="1759059"/>
    <lineage>
        <taxon>Bacteria</taxon>
        <taxon>Pseudomonadati</taxon>
        <taxon>Pseudomonadota</taxon>
        <taxon>Alphaproteobacteria</taxon>
        <taxon>Hyphomonadales</taxon>
        <taxon>Hyphomonadaceae</taxon>
        <taxon>Candidatus Viadribacter</taxon>
    </lineage>
</organism>
<dbReference type="Pfam" id="PF04343">
    <property type="entry name" value="DUF488"/>
    <property type="match status" value="1"/>
</dbReference>
<evidence type="ECO:0008006" key="3">
    <source>
        <dbReference type="Google" id="ProtNLM"/>
    </source>
</evidence>
<protein>
    <recommendedName>
        <fullName evidence="3">DUF488 domain-containing protein</fullName>
    </recommendedName>
</protein>
<keyword evidence="2" id="KW-1185">Reference proteome</keyword>
<dbReference type="PIRSF" id="PIRSF024492">
    <property type="entry name" value="UCP024492"/>
    <property type="match status" value="1"/>
</dbReference>
<dbReference type="EMBL" id="CP013244">
    <property type="protein sequence ID" value="ANP45549.1"/>
    <property type="molecule type" value="Genomic_DNA"/>
</dbReference>
<dbReference type="PANTHER" id="PTHR39337">
    <property type="entry name" value="BLR5642 PROTEIN"/>
    <property type="match status" value="1"/>
</dbReference>
<dbReference type="InterPro" id="IPR014519">
    <property type="entry name" value="UCP024492"/>
</dbReference>
<name>A0A1B1AG58_9PROT</name>
<dbReference type="KEGG" id="cbot:ATE48_06265"/>
<proteinExistence type="predicted"/>
<accession>A0A1B1AG58</accession>
<sequence>MVVTKPKLYTIGYENVGQADFVAALKAAKVKTLVDVREVANSRRAGFAKKSLSAALDKAGITYIHMKPLGTPKAGREAARKGDAKTMSRIFEAKLVEPESQLALAQTADLAKRGRTCIMCLEHDWRGCHRAIVAAHIEEEFALKPEHLSPAPR</sequence>
<dbReference type="PANTHER" id="PTHR39337:SF1">
    <property type="entry name" value="BLR5642 PROTEIN"/>
    <property type="match status" value="1"/>
</dbReference>
<reference evidence="1 2" key="1">
    <citation type="submission" date="2015-11" db="EMBL/GenBank/DDBJ databases">
        <title>Whole-Genome Sequence of Candidatus Oderbacter manganicum from the National Park Lower Oder Valley, Germany.</title>
        <authorList>
            <person name="Braun B."/>
            <person name="Liere K."/>
            <person name="Szewzyk U."/>
        </authorList>
    </citation>
    <scope>NUCLEOTIDE SEQUENCE [LARGE SCALE GENOMIC DNA]</scope>
    <source>
        <strain evidence="1 2">OTSz_A_272</strain>
    </source>
</reference>
<evidence type="ECO:0000313" key="2">
    <source>
        <dbReference type="Proteomes" id="UP000092498"/>
    </source>
</evidence>
<dbReference type="InParanoid" id="A0A1B1AG58"/>